<dbReference type="SUPFAM" id="SSF56112">
    <property type="entry name" value="Protein kinase-like (PK-like)"/>
    <property type="match status" value="1"/>
</dbReference>
<dbReference type="GO" id="GO:0016773">
    <property type="term" value="F:phosphotransferase activity, alcohol group as acceptor"/>
    <property type="evidence" value="ECO:0007669"/>
    <property type="project" value="InterPro"/>
</dbReference>
<evidence type="ECO:0000256" key="5">
    <source>
        <dbReference type="ARBA" id="ARBA00022840"/>
    </source>
</evidence>
<feature type="binding site" evidence="8">
    <location>
        <position position="171"/>
    </location>
    <ligand>
        <name>Mg(2+)</name>
        <dbReference type="ChEBI" id="CHEBI:18420"/>
    </ligand>
</feature>
<feature type="domain" description="Aminoglycoside phosphotransferase" evidence="9">
    <location>
        <begin position="155"/>
        <end position="225"/>
    </location>
</feature>
<keyword evidence="2" id="KW-0808">Transferase</keyword>
<evidence type="ECO:0000256" key="1">
    <source>
        <dbReference type="ARBA" id="ARBA00006219"/>
    </source>
</evidence>
<keyword evidence="8" id="KW-0460">Magnesium</keyword>
<dbReference type="AlphaFoldDB" id="A0A3N1ZW54"/>
<name>A0A3N1ZW54_9ACTN</name>
<dbReference type="Gene3D" id="3.30.200.20">
    <property type="entry name" value="Phosphorylase Kinase, domain 1"/>
    <property type="match status" value="1"/>
</dbReference>
<sequence>MSIPSLPRAIPELVLREAAGQRVEAVWTNGLGGTTWQIGEGEDRDFIKMGPEHPEFDITGEIQRLDWLAEFLPVPSLVSCGFDDDGVWIRTKGLPGSNAVAPRNVTNAAPVVPALGRGLRRFHDALPVDECPFDWSVESRSSLLRNPFEVSIPAPRAEHVVVCHGDACNPNFLIGDDGEVSGFVDLGRTGVADRHADLAPAVLSLGWNFGDGWTDAFLSAYCADGLTVDRDLLELYIRLWNAE</sequence>
<evidence type="ECO:0000256" key="8">
    <source>
        <dbReference type="PIRSR" id="PIRSR000706-2"/>
    </source>
</evidence>
<protein>
    <submittedName>
        <fullName evidence="10">Kanamycin kinase</fullName>
    </submittedName>
</protein>
<evidence type="ECO:0000313" key="10">
    <source>
        <dbReference type="EMBL" id="ROR55089.1"/>
    </source>
</evidence>
<feature type="binding site" evidence="8">
    <location>
        <position position="185"/>
    </location>
    <ligand>
        <name>Mg(2+)</name>
        <dbReference type="ChEBI" id="CHEBI:18420"/>
    </ligand>
</feature>
<evidence type="ECO:0000256" key="2">
    <source>
        <dbReference type="ARBA" id="ARBA00022679"/>
    </source>
</evidence>
<dbReference type="Pfam" id="PF01636">
    <property type="entry name" value="APH"/>
    <property type="match status" value="1"/>
</dbReference>
<dbReference type="GO" id="GO:0016301">
    <property type="term" value="F:kinase activity"/>
    <property type="evidence" value="ECO:0007669"/>
    <property type="project" value="UniProtKB-KW"/>
</dbReference>
<dbReference type="GO" id="GO:0005524">
    <property type="term" value="F:ATP binding"/>
    <property type="evidence" value="ECO:0007669"/>
    <property type="project" value="UniProtKB-KW"/>
</dbReference>
<comment type="caution">
    <text evidence="10">The sequence shown here is derived from an EMBL/GenBank/DDBJ whole genome shotgun (WGS) entry which is preliminary data.</text>
</comment>
<dbReference type="PIRSF" id="PIRSF000706">
    <property type="entry name" value="Kanamycin_kin"/>
    <property type="match status" value="1"/>
</dbReference>
<keyword evidence="4 10" id="KW-0418">Kinase</keyword>
<dbReference type="GO" id="GO:0046677">
    <property type="term" value="P:response to antibiotic"/>
    <property type="evidence" value="ECO:0007669"/>
    <property type="project" value="UniProtKB-KW"/>
</dbReference>
<dbReference type="Proteomes" id="UP000275749">
    <property type="component" value="Unassembled WGS sequence"/>
</dbReference>
<dbReference type="InterPro" id="IPR011009">
    <property type="entry name" value="Kinase-like_dom_sf"/>
</dbReference>
<dbReference type="InterPro" id="IPR002575">
    <property type="entry name" value="Aminoglycoside_PTrfase"/>
</dbReference>
<organism evidence="10 11">
    <name type="scientific">Luteococcus japonicus</name>
    <dbReference type="NCBI Taxonomy" id="33984"/>
    <lineage>
        <taxon>Bacteria</taxon>
        <taxon>Bacillati</taxon>
        <taxon>Actinomycetota</taxon>
        <taxon>Actinomycetes</taxon>
        <taxon>Propionibacteriales</taxon>
        <taxon>Propionibacteriaceae</taxon>
        <taxon>Luteococcus</taxon>
    </lineage>
</organism>
<comment type="similarity">
    <text evidence="1">Belongs to the aminoglycoside phosphotransferase family.</text>
</comment>
<keyword evidence="5" id="KW-0067">ATP-binding</keyword>
<dbReference type="Gene3D" id="3.90.1200.10">
    <property type="match status" value="1"/>
</dbReference>
<keyword evidence="8" id="KW-0479">Metal-binding</keyword>
<evidence type="ECO:0000259" key="9">
    <source>
        <dbReference type="Pfam" id="PF01636"/>
    </source>
</evidence>
<evidence type="ECO:0000256" key="3">
    <source>
        <dbReference type="ARBA" id="ARBA00022741"/>
    </source>
</evidence>
<evidence type="ECO:0000256" key="4">
    <source>
        <dbReference type="ARBA" id="ARBA00022777"/>
    </source>
</evidence>
<dbReference type="EMBL" id="RKHG01000001">
    <property type="protein sequence ID" value="ROR55089.1"/>
    <property type="molecule type" value="Genomic_DNA"/>
</dbReference>
<evidence type="ECO:0000256" key="7">
    <source>
        <dbReference type="PIRSR" id="PIRSR000706-1"/>
    </source>
</evidence>
<dbReference type="InterPro" id="IPR024165">
    <property type="entry name" value="Kan/Strep_kinase"/>
</dbReference>
<proteinExistence type="inferred from homology"/>
<dbReference type="RefSeq" id="WP_123576001.1">
    <property type="nucleotide sequence ID" value="NZ_RKHG01000001.1"/>
</dbReference>
<reference evidence="10 11" key="1">
    <citation type="submission" date="2018-11" db="EMBL/GenBank/DDBJ databases">
        <title>Sequencing the genomes of 1000 actinobacteria strains.</title>
        <authorList>
            <person name="Klenk H.-P."/>
        </authorList>
    </citation>
    <scope>NUCLEOTIDE SEQUENCE [LARGE SCALE GENOMIC DNA]</scope>
    <source>
        <strain evidence="10 11">DSM 10546</strain>
    </source>
</reference>
<keyword evidence="6" id="KW-0046">Antibiotic resistance</keyword>
<keyword evidence="3" id="KW-0547">Nucleotide-binding</keyword>
<dbReference type="CDD" id="cd05150">
    <property type="entry name" value="APH"/>
    <property type="match status" value="1"/>
</dbReference>
<feature type="active site" description="Proton acceptor" evidence="7">
    <location>
        <position position="166"/>
    </location>
</feature>
<dbReference type="GO" id="GO:0046872">
    <property type="term" value="F:metal ion binding"/>
    <property type="evidence" value="ECO:0007669"/>
    <property type="project" value="UniProtKB-KW"/>
</dbReference>
<evidence type="ECO:0000313" key="11">
    <source>
        <dbReference type="Proteomes" id="UP000275749"/>
    </source>
</evidence>
<accession>A0A3N1ZW54</accession>
<evidence type="ECO:0000256" key="6">
    <source>
        <dbReference type="ARBA" id="ARBA00023251"/>
    </source>
</evidence>
<gene>
    <name evidence="10" type="ORF">EDD41_2341</name>
</gene>